<evidence type="ECO:0000256" key="1">
    <source>
        <dbReference type="SAM" id="Coils"/>
    </source>
</evidence>
<sequence>MAGKLTQRAVLMVDEEGFLLIKDPKGSEVPIPENSVTAQEAAALRKRIAELETSVKYLTDGRDQLIEQVNALTGQLTTAKDKLKQAEADIEEYSKANSEVYKQVEALEKQLEQAQKDLTSTGTCPADLAQARKDLAAAQRQANAYKANAETFQQNSLSHYAALRRAEGTIAQLKKEIEDLKKAAGNQATPNPGGPTPPPPQIDDTPWTPARSDTNHVWGPGRHAMESLRNLTVGLKDASHNYRMAMSFRAKTSSTPSKLWYYVPYGEGYHGGNAGVLRMTIYADKNGAPDETTRFGIVSRHLVSENKFSDKMYEDVVLEGRPLEKGKLYWLVFSNDDQTAGNYYSINTTQIRKYSGYPGIRWTPAADATVLFQANPGSWTNLTSMANPGDMQSSPMFQLTYRNDVKQGSAVIESGATATRSMLLTTTPGEHNVRMIREAMYIPNTITVRGISFMAEPVDHQWSSVWMALVQLKGDGLSNEVVTELWSAQELVQKPTQAPAGTPAGWAATLWKDIKLPRNITLQGGNWYALDIHSVEHDLRVAGQTNARRRGLEMPVAYIDGEARYSKDGTNFIPLNYHNHNAANGNRNDVNWRGVALHTVEDINSFYKQDTAGATPTPGQNQGNTGPLVPANVKEKFFTMSTGNNPRPIHGWVPGRVDGAVQNGTSGQGGGAAVNQGKSQHLTRQDDWMLKPWIDTGNLEWVLKQTFLHYTPWFVFIEADGSPNRAPGAEVAIRNLRFWVLPKGSDTWVLKSSQSTGFWCGYFHPNMNSQIGGDISGTNYEGGVKYAFKGNAWPWPAIHGSGAQYRFLDEGEFDGLLVTCEAKCLNPAAEVALQFGCDAKIFGDNKSDRVWKSESDHGWYPGVGMSRCEIITTEWRTYGFSPLQRADGSVRDGFAKNALPKARWDASKLAWDVAPELLNV</sequence>
<reference evidence="3" key="1">
    <citation type="journal article" date="2021" name="Proc. Natl. Acad. Sci. U.S.A.">
        <title>A Catalog of Tens of Thousands of Viruses from Human Metagenomes Reveals Hidden Associations with Chronic Diseases.</title>
        <authorList>
            <person name="Tisza M.J."/>
            <person name="Buck C.B."/>
        </authorList>
    </citation>
    <scope>NUCLEOTIDE SEQUENCE</scope>
    <source>
        <strain evidence="3">CtSxd6</strain>
    </source>
</reference>
<accession>A0A8S5NCN9</accession>
<dbReference type="EMBL" id="BK015140">
    <property type="protein sequence ID" value="DAD92589.1"/>
    <property type="molecule type" value="Genomic_DNA"/>
</dbReference>
<protein>
    <submittedName>
        <fullName evidence="3">SH3 domain protein</fullName>
    </submittedName>
</protein>
<evidence type="ECO:0000256" key="2">
    <source>
        <dbReference type="SAM" id="MobiDB-lite"/>
    </source>
</evidence>
<organism evidence="3">
    <name type="scientific">Caudovirales sp. ctSxd6</name>
    <dbReference type="NCBI Taxonomy" id="2826774"/>
    <lineage>
        <taxon>Viruses</taxon>
        <taxon>Duplodnaviria</taxon>
        <taxon>Heunggongvirae</taxon>
        <taxon>Uroviricota</taxon>
        <taxon>Caudoviricetes</taxon>
    </lineage>
</organism>
<feature type="region of interest" description="Disordered" evidence="2">
    <location>
        <begin position="184"/>
        <end position="221"/>
    </location>
</feature>
<feature type="coiled-coil region" evidence="1">
    <location>
        <begin position="62"/>
        <end position="183"/>
    </location>
</feature>
<proteinExistence type="predicted"/>
<name>A0A8S5NCN9_9CAUD</name>
<dbReference type="Gene3D" id="1.10.287.1490">
    <property type="match status" value="1"/>
</dbReference>
<evidence type="ECO:0000313" key="3">
    <source>
        <dbReference type="EMBL" id="DAD92589.1"/>
    </source>
</evidence>
<feature type="compositionally biased region" description="Pro residues" evidence="2">
    <location>
        <begin position="192"/>
        <end position="201"/>
    </location>
</feature>
<keyword evidence="1" id="KW-0175">Coiled coil</keyword>